<evidence type="ECO:0000313" key="3">
    <source>
        <dbReference type="Proteomes" id="UP000184428"/>
    </source>
</evidence>
<gene>
    <name evidence="2" type="ORF">SAMN05660350_00329</name>
</gene>
<protein>
    <submittedName>
        <fullName evidence="2">Uncharacterized protein</fullName>
    </submittedName>
</protein>
<proteinExistence type="predicted"/>
<organism evidence="2 3">
    <name type="scientific">Geodermatophilus obscurus</name>
    <dbReference type="NCBI Taxonomy" id="1861"/>
    <lineage>
        <taxon>Bacteria</taxon>
        <taxon>Bacillati</taxon>
        <taxon>Actinomycetota</taxon>
        <taxon>Actinomycetes</taxon>
        <taxon>Geodermatophilales</taxon>
        <taxon>Geodermatophilaceae</taxon>
        <taxon>Geodermatophilus</taxon>
    </lineage>
</organism>
<evidence type="ECO:0000256" key="1">
    <source>
        <dbReference type="SAM" id="MobiDB-lite"/>
    </source>
</evidence>
<sequence length="49" mass="4942">MPAALAGRAPVGTAARGRAGSAEADGNRTRLTEMLGHVGFRGRGGHQTP</sequence>
<accession>A0A1M7S0E9</accession>
<name>A0A1M7S0E9_9ACTN</name>
<feature type="region of interest" description="Disordered" evidence="1">
    <location>
        <begin position="1"/>
        <end position="30"/>
    </location>
</feature>
<dbReference type="EMBL" id="FRDM01000001">
    <property type="protein sequence ID" value="SHN51973.1"/>
    <property type="molecule type" value="Genomic_DNA"/>
</dbReference>
<dbReference type="AlphaFoldDB" id="A0A1M7S0E9"/>
<dbReference type="Proteomes" id="UP000184428">
    <property type="component" value="Unassembled WGS sequence"/>
</dbReference>
<reference evidence="2 3" key="1">
    <citation type="submission" date="2016-12" db="EMBL/GenBank/DDBJ databases">
        <authorList>
            <person name="Song W.-J."/>
            <person name="Kurnit D.M."/>
        </authorList>
    </citation>
    <scope>NUCLEOTIDE SEQUENCE [LARGE SCALE GENOMIC DNA]</scope>
    <source>
        <strain evidence="2 3">DSM 43162</strain>
    </source>
</reference>
<evidence type="ECO:0000313" key="2">
    <source>
        <dbReference type="EMBL" id="SHN51973.1"/>
    </source>
</evidence>